<sequence length="604" mass="67469">MNQGNGKIGSQLPPDVILETLPYLTVDDIKNLSLTNKYYHKLLDYQNSDTLWKELYHKVYGSPLTNHEPFQCKEGSTFRSCSENIINSSNLGNTWLERYKLRSEKTKLFTWGSIKQGRLGYTASSNPYIRSRGNERMRGAWRVDEDLSQFNYYPLRLAVCLPTQVPWGNEIGNIPNDDDIITSVSAGGFSFQILTKSGKIFSTGTSFTGGLRGPGPSDGQSDYNQFRDLTRLLELSFTQLSNPGSTHHGPTPINTHRTITSIENNQTQTPTNTTIEEPHADIYQNLEQLGQAINENAPGNDHISRMYPRDSLPSSSATSGGPFVFNKELLNKIKFCALTSGRSHFLALSTEGNVYVWDSPESNDGIRVTFPNLPEFSVDPILKIGCGWNFNCIFQYNVGLIVWRHREALKSGETSSNAIYDVIPGTYATNGESKIIDFTCLSDCVVFYIDQSGEYLYRYFNKSVEKLQTPIKQKIIKLVSCFNSIILFTENHCYSFKLKDNKIQLDSIKELKIGEDDEIVSLSSGDYHTLILTKKGQIYALGSESQLCGCLGLGMYENESWGHLEGHNNLIVETPQIINIGEGNICIGIAAGGWQSSALIISKS</sequence>
<dbReference type="Gene3D" id="1.20.1280.50">
    <property type="match status" value="1"/>
</dbReference>
<evidence type="ECO:0000313" key="3">
    <source>
        <dbReference type="EMBL" id="KAG0669392.1"/>
    </source>
</evidence>
<dbReference type="OrthoDB" id="61110at2759"/>
<dbReference type="EMBL" id="PUHR01000042">
    <property type="protein sequence ID" value="KAG0669392.1"/>
    <property type="molecule type" value="Genomic_DNA"/>
</dbReference>
<dbReference type="GO" id="GO:0005737">
    <property type="term" value="C:cytoplasm"/>
    <property type="evidence" value="ECO:0007669"/>
    <property type="project" value="TreeGrafter"/>
</dbReference>
<accession>A0A9P6WCK3</accession>
<protein>
    <recommendedName>
        <fullName evidence="2">F-box domain-containing protein</fullName>
    </recommendedName>
</protein>
<dbReference type="InterPro" id="IPR051553">
    <property type="entry name" value="Ran_GTPase-activating"/>
</dbReference>
<proteinExistence type="predicted"/>
<feature type="repeat" description="RCC1" evidence="1">
    <location>
        <begin position="536"/>
        <end position="602"/>
    </location>
</feature>
<evidence type="ECO:0000313" key="4">
    <source>
        <dbReference type="Proteomes" id="UP000750334"/>
    </source>
</evidence>
<dbReference type="PROSITE" id="PS50181">
    <property type="entry name" value="FBOX"/>
    <property type="match status" value="1"/>
</dbReference>
<dbReference type="Proteomes" id="UP000750334">
    <property type="component" value="Unassembled WGS sequence"/>
</dbReference>
<dbReference type="PANTHER" id="PTHR45982">
    <property type="entry name" value="REGULATOR OF CHROMOSOME CONDENSATION"/>
    <property type="match status" value="1"/>
</dbReference>
<dbReference type="SUPFAM" id="SSF81383">
    <property type="entry name" value="F-box domain"/>
    <property type="match status" value="1"/>
</dbReference>
<dbReference type="InterPro" id="IPR036047">
    <property type="entry name" value="F-box-like_dom_sf"/>
</dbReference>
<keyword evidence="4" id="KW-1185">Reference proteome</keyword>
<evidence type="ECO:0000259" key="2">
    <source>
        <dbReference type="PROSITE" id="PS50181"/>
    </source>
</evidence>
<dbReference type="InterPro" id="IPR009091">
    <property type="entry name" value="RCC1/BLIP-II"/>
</dbReference>
<name>A0A9P6WCK3_MAUEX</name>
<dbReference type="AlphaFoldDB" id="A0A9P6WCK3"/>
<organism evidence="3 4">
    <name type="scientific">Maudiozyma exigua</name>
    <name type="common">Yeast</name>
    <name type="synonym">Kazachstania exigua</name>
    <dbReference type="NCBI Taxonomy" id="34358"/>
    <lineage>
        <taxon>Eukaryota</taxon>
        <taxon>Fungi</taxon>
        <taxon>Dikarya</taxon>
        <taxon>Ascomycota</taxon>
        <taxon>Saccharomycotina</taxon>
        <taxon>Saccharomycetes</taxon>
        <taxon>Saccharomycetales</taxon>
        <taxon>Saccharomycetaceae</taxon>
        <taxon>Maudiozyma</taxon>
    </lineage>
</organism>
<dbReference type="PROSITE" id="PS50012">
    <property type="entry name" value="RCC1_3"/>
    <property type="match status" value="1"/>
</dbReference>
<dbReference type="Gene3D" id="2.130.10.30">
    <property type="entry name" value="Regulator of chromosome condensation 1/beta-lactamase-inhibitor protein II"/>
    <property type="match status" value="2"/>
</dbReference>
<dbReference type="PANTHER" id="PTHR45982:SF6">
    <property type="entry name" value="SCF-ASSOCIATED FACTOR 1"/>
    <property type="match status" value="1"/>
</dbReference>
<feature type="domain" description="F-box" evidence="2">
    <location>
        <begin position="6"/>
        <end position="55"/>
    </location>
</feature>
<dbReference type="InterPro" id="IPR001810">
    <property type="entry name" value="F-box_dom"/>
</dbReference>
<comment type="caution">
    <text evidence="3">The sequence shown here is derived from an EMBL/GenBank/DDBJ whole genome shotgun (WGS) entry which is preliminary data.</text>
</comment>
<dbReference type="SUPFAM" id="SSF50985">
    <property type="entry name" value="RCC1/BLIP-II"/>
    <property type="match status" value="1"/>
</dbReference>
<dbReference type="InterPro" id="IPR000408">
    <property type="entry name" value="Reg_chr_condens"/>
</dbReference>
<dbReference type="Pfam" id="PF13540">
    <property type="entry name" value="RCC1_2"/>
    <property type="match status" value="1"/>
</dbReference>
<dbReference type="GO" id="GO:0005085">
    <property type="term" value="F:guanyl-nucleotide exchange factor activity"/>
    <property type="evidence" value="ECO:0007669"/>
    <property type="project" value="TreeGrafter"/>
</dbReference>
<gene>
    <name evidence="3" type="ORF">C6P45_003828</name>
</gene>
<evidence type="ECO:0000256" key="1">
    <source>
        <dbReference type="PROSITE-ProRule" id="PRU00235"/>
    </source>
</evidence>
<reference evidence="3 4" key="1">
    <citation type="submission" date="2020-11" db="EMBL/GenBank/DDBJ databases">
        <title>Kefir isolates.</title>
        <authorList>
            <person name="Marcisauskas S."/>
            <person name="Kim Y."/>
            <person name="Blasche S."/>
        </authorList>
    </citation>
    <scope>NUCLEOTIDE SEQUENCE [LARGE SCALE GENOMIC DNA]</scope>
    <source>
        <strain evidence="3 4">OG2</strain>
    </source>
</reference>